<dbReference type="GO" id="GO:0003676">
    <property type="term" value="F:nucleic acid binding"/>
    <property type="evidence" value="ECO:0007669"/>
    <property type="project" value="InterPro"/>
</dbReference>
<dbReference type="SUPFAM" id="SSF48537">
    <property type="entry name" value="Phospholipase C/P1 nuclease"/>
    <property type="match status" value="1"/>
</dbReference>
<dbReference type="GO" id="GO:0046872">
    <property type="term" value="F:metal ion binding"/>
    <property type="evidence" value="ECO:0007669"/>
    <property type="project" value="UniProtKB-KW"/>
</dbReference>
<reference evidence="7 8" key="1">
    <citation type="submission" date="2019-04" db="EMBL/GenBank/DDBJ databases">
        <title>Thalassotalea guangxiensis sp. nov., isolated from sediment of the coastal wetland.</title>
        <authorList>
            <person name="Zheng S."/>
            <person name="Zhang D."/>
        </authorList>
    </citation>
    <scope>NUCLEOTIDE SEQUENCE [LARGE SCALE GENOMIC DNA]</scope>
    <source>
        <strain evidence="7 8">ZS-4</strain>
    </source>
</reference>
<dbReference type="CDD" id="cd11010">
    <property type="entry name" value="S1-P1_nuclease"/>
    <property type="match status" value="1"/>
</dbReference>
<evidence type="ECO:0000256" key="3">
    <source>
        <dbReference type="ARBA" id="ARBA00022759"/>
    </source>
</evidence>
<keyword evidence="2" id="KW-0479">Metal-binding</keyword>
<dbReference type="InterPro" id="IPR008947">
    <property type="entry name" value="PLipase_C/P1_nuclease_dom_sf"/>
</dbReference>
<evidence type="ECO:0000256" key="2">
    <source>
        <dbReference type="ARBA" id="ARBA00022723"/>
    </source>
</evidence>
<dbReference type="GO" id="GO:0004519">
    <property type="term" value="F:endonuclease activity"/>
    <property type="evidence" value="ECO:0007669"/>
    <property type="project" value="UniProtKB-KW"/>
</dbReference>
<keyword evidence="6" id="KW-0325">Glycoprotein</keyword>
<evidence type="ECO:0000313" key="7">
    <source>
        <dbReference type="EMBL" id="TKB45488.1"/>
    </source>
</evidence>
<keyword evidence="3" id="KW-0255">Endonuclease</keyword>
<evidence type="ECO:0000256" key="1">
    <source>
        <dbReference type="ARBA" id="ARBA00022722"/>
    </source>
</evidence>
<evidence type="ECO:0008006" key="9">
    <source>
        <dbReference type="Google" id="ProtNLM"/>
    </source>
</evidence>
<organism evidence="7 8">
    <name type="scientific">Thalassotalea mangrovi</name>
    <dbReference type="NCBI Taxonomy" id="2572245"/>
    <lineage>
        <taxon>Bacteria</taxon>
        <taxon>Pseudomonadati</taxon>
        <taxon>Pseudomonadota</taxon>
        <taxon>Gammaproteobacteria</taxon>
        <taxon>Alteromonadales</taxon>
        <taxon>Colwelliaceae</taxon>
        <taxon>Thalassotalea</taxon>
    </lineage>
</organism>
<dbReference type="Gene3D" id="1.10.575.10">
    <property type="entry name" value="P1 Nuclease"/>
    <property type="match status" value="1"/>
</dbReference>
<protein>
    <recommendedName>
        <fullName evidence="9">S1/P1 nuclease</fullName>
    </recommendedName>
</protein>
<dbReference type="OrthoDB" id="267579at2"/>
<evidence type="ECO:0000256" key="5">
    <source>
        <dbReference type="ARBA" id="ARBA00023157"/>
    </source>
</evidence>
<dbReference type="PANTHER" id="PTHR33146:SF26">
    <property type="entry name" value="ENDONUCLEASE 4"/>
    <property type="match status" value="1"/>
</dbReference>
<dbReference type="PANTHER" id="PTHR33146">
    <property type="entry name" value="ENDONUCLEASE 4"/>
    <property type="match status" value="1"/>
</dbReference>
<evidence type="ECO:0000313" key="8">
    <source>
        <dbReference type="Proteomes" id="UP000307999"/>
    </source>
</evidence>
<dbReference type="GO" id="GO:0006308">
    <property type="term" value="P:DNA catabolic process"/>
    <property type="evidence" value="ECO:0007669"/>
    <property type="project" value="InterPro"/>
</dbReference>
<keyword evidence="4" id="KW-0378">Hydrolase</keyword>
<accession>A0A4U1B5T5</accession>
<keyword evidence="5" id="KW-1015">Disulfide bond</keyword>
<dbReference type="EMBL" id="SWDB01000020">
    <property type="protein sequence ID" value="TKB45488.1"/>
    <property type="molecule type" value="Genomic_DNA"/>
</dbReference>
<sequence>MYLSSRLITFLSLFVVGYLLIPSAQALGQQGHRIVCQLVFDNLSDTQQRTLNDLVTLIPRQQQAQINQRLHRKNNHPLTFSDSCIWADVIRDLSSYQRYSNWHFINVDRQKSRLTQIECLSGCITRAMLIHHKLWTNSKNSSDKLSALLFISHWFADIHQPLHVSFASDRGGNDIRVTDAQGRCQNLHQVWDSCLVRDLGLNQRQWQQAFIQLQRENAMAWHPEMQQNILMFANESLQITRTPSLGYCKLQPNQACIEHDQIVVYDRHYKAQHLPIIKQRILLSALRLKAYLNATLG</sequence>
<name>A0A4U1B5T5_9GAMM</name>
<proteinExistence type="predicted"/>
<comment type="caution">
    <text evidence="7">The sequence shown here is derived from an EMBL/GenBank/DDBJ whole genome shotgun (WGS) entry which is preliminary data.</text>
</comment>
<keyword evidence="1" id="KW-0540">Nuclease</keyword>
<evidence type="ECO:0000256" key="4">
    <source>
        <dbReference type="ARBA" id="ARBA00022801"/>
    </source>
</evidence>
<dbReference type="Proteomes" id="UP000307999">
    <property type="component" value="Unassembled WGS sequence"/>
</dbReference>
<dbReference type="AlphaFoldDB" id="A0A4U1B5T5"/>
<gene>
    <name evidence="7" type="ORF">E8M12_08710</name>
</gene>
<dbReference type="GO" id="GO:0016788">
    <property type="term" value="F:hydrolase activity, acting on ester bonds"/>
    <property type="evidence" value="ECO:0007669"/>
    <property type="project" value="InterPro"/>
</dbReference>
<dbReference type="Pfam" id="PF02265">
    <property type="entry name" value="S1-P1_nuclease"/>
    <property type="match status" value="1"/>
</dbReference>
<evidence type="ECO:0000256" key="6">
    <source>
        <dbReference type="ARBA" id="ARBA00023180"/>
    </source>
</evidence>
<keyword evidence="8" id="KW-1185">Reference proteome</keyword>
<dbReference type="InterPro" id="IPR003154">
    <property type="entry name" value="S1/P1nuclease"/>
</dbReference>